<dbReference type="STRING" id="1305764.R9NWY1"/>
<keyword evidence="3" id="KW-0808">Transferase</keyword>
<dbReference type="EC" id="3.4.19.13" evidence="3"/>
<sequence length="757" mass="82572">MQAEMISTCELRYRRRRDRFGHRDLHLLFPVVSLRLARSLARICVPTKFRVVPARLGYSGIGTLFTHQQVDRLVTLGARELLPKIILISSSHWVTAIKGCDRCPTFTIRYIIRSTDSRSLRSLPTSATMSLHAFSAWAALLASLLLLAGQGSTSPIQALDARNNGKQPSFYGAASQGNTPEYKVKGKHGAVSSEVDVCSNIGAQLLQQGGSAVDSIIGTALCVGSIASYHSGLGGGGHALLRSPYAADANTNRKRSNENDARSKSASYIHVDFREVFPAAATEDMYSNNPVKNASLYGGLAVGVPGEPKAWWDLHQKYGKLPWSKVFEPAITLNRRGFKVTAELSKALNSTQYPFLCNDKRWSRFYCPNGKLAQLGDTIKKERLAETFELIARNGIQPYYHGSIADDIVDTIANNNVLKGIMTKQDLANYRVEYRTPHNVTLRGGKYRLFGTKAPSSGSVVLSTLQTTDQFRADGQEDLNNVNVSTHRFIEANKFSYGQRTNYGDPAFVKNVTRLESEYLELDVSKENKNKINDSRIFPMDYYIPSNKNTQIMSDHGTSAITVVDADGMAISLTTTVNTFWGSQLMTAHGFPLNNELDDASSPGQTNFFGYLPTPANYIKPGKRPLSSISAVIAENAHTGELKLSLSSAGGSRIITAVTQVAYDVLFKGQDAQTALAEARWHDQLSPNSTTLESPAPTIPGFVGFSNQTAAFLESVGHNVSFVPIGSSTAQAVERFDDGVLLAATEVRQLAAKGAAF</sequence>
<comment type="catalytic activity">
    <reaction evidence="3">
        <text>glutathione + H2O = L-cysteinylglycine + L-glutamate</text>
        <dbReference type="Rhea" id="RHEA:28807"/>
        <dbReference type="ChEBI" id="CHEBI:15377"/>
        <dbReference type="ChEBI" id="CHEBI:29985"/>
        <dbReference type="ChEBI" id="CHEBI:57925"/>
        <dbReference type="ChEBI" id="CHEBI:61694"/>
        <dbReference type="EC" id="3.4.19.13"/>
    </reaction>
</comment>
<dbReference type="FunFam" id="1.10.246.130:FF:000001">
    <property type="entry name" value="Gamma-glutamyltransferase 5 isoform 1"/>
    <property type="match status" value="1"/>
</dbReference>
<keyword evidence="3" id="KW-0378">Hydrolase</keyword>
<comment type="catalytic activity">
    <reaction evidence="3">
        <text>an S-substituted glutathione + H2O = an S-substituted L-cysteinylglycine + L-glutamate</text>
        <dbReference type="Rhea" id="RHEA:59468"/>
        <dbReference type="ChEBI" id="CHEBI:15377"/>
        <dbReference type="ChEBI" id="CHEBI:29985"/>
        <dbReference type="ChEBI" id="CHEBI:90779"/>
        <dbReference type="ChEBI" id="CHEBI:143103"/>
        <dbReference type="EC" id="3.4.19.13"/>
    </reaction>
</comment>
<dbReference type="InterPro" id="IPR043137">
    <property type="entry name" value="GGT_ssub_C"/>
</dbReference>
<dbReference type="Gene3D" id="1.10.246.130">
    <property type="match status" value="1"/>
</dbReference>
<dbReference type="PRINTS" id="PR01210">
    <property type="entry name" value="GGTRANSPTASE"/>
</dbReference>
<dbReference type="GO" id="GO:0005886">
    <property type="term" value="C:plasma membrane"/>
    <property type="evidence" value="ECO:0007669"/>
    <property type="project" value="TreeGrafter"/>
</dbReference>
<feature type="active site" description="Nucleophile" evidence="1">
    <location>
        <position position="558"/>
    </location>
</feature>
<dbReference type="InterPro" id="IPR043138">
    <property type="entry name" value="GGT_lsub"/>
</dbReference>
<gene>
    <name evidence="4" type="ORF">PHSY_000630</name>
</gene>
<feature type="binding site" evidence="2">
    <location>
        <begin position="576"/>
        <end position="578"/>
    </location>
    <ligand>
        <name>L-glutamate</name>
        <dbReference type="ChEBI" id="CHEBI:29985"/>
    </ligand>
</feature>
<dbReference type="RefSeq" id="XP_012186656.1">
    <property type="nucleotide sequence ID" value="XM_012331266.1"/>
</dbReference>
<dbReference type="SUPFAM" id="SSF56235">
    <property type="entry name" value="N-terminal nucleophile aminohydrolases (Ntn hydrolases)"/>
    <property type="match status" value="1"/>
</dbReference>
<dbReference type="PANTHER" id="PTHR11686">
    <property type="entry name" value="GAMMA GLUTAMYL TRANSPEPTIDASE"/>
    <property type="match status" value="1"/>
</dbReference>
<dbReference type="eggNOG" id="KOG2410">
    <property type="taxonomic scope" value="Eukaryota"/>
</dbReference>
<evidence type="ECO:0000313" key="5">
    <source>
        <dbReference type="Proteomes" id="UP000014071"/>
    </source>
</evidence>
<feature type="binding site" evidence="2">
    <location>
        <begin position="627"/>
        <end position="628"/>
    </location>
    <ligand>
        <name>L-glutamate</name>
        <dbReference type="ChEBI" id="CHEBI:29985"/>
    </ligand>
</feature>
<dbReference type="PANTHER" id="PTHR11686:SF62">
    <property type="entry name" value="GLUTATHIONE HYDROLASE"/>
    <property type="match status" value="1"/>
</dbReference>
<evidence type="ECO:0000256" key="2">
    <source>
        <dbReference type="PIRSR" id="PIRSR600101-2"/>
    </source>
</evidence>
<keyword evidence="3" id="KW-0012">Acyltransferase</keyword>
<dbReference type="Gene3D" id="3.60.20.40">
    <property type="match status" value="1"/>
</dbReference>
<dbReference type="InterPro" id="IPR029055">
    <property type="entry name" value="Ntn_hydrolases_N"/>
</dbReference>
<evidence type="ECO:0000256" key="3">
    <source>
        <dbReference type="RuleBase" id="RU368068"/>
    </source>
</evidence>
<dbReference type="GO" id="GO:0036374">
    <property type="term" value="F:glutathione hydrolase activity"/>
    <property type="evidence" value="ECO:0007669"/>
    <property type="project" value="UniProtKB-UniRule"/>
</dbReference>
<proteinExistence type="predicted"/>
<dbReference type="EC" id="2.3.2.2" evidence="3"/>
<feature type="binding site" evidence="2">
    <location>
        <position position="651"/>
    </location>
    <ligand>
        <name>L-glutamate</name>
        <dbReference type="ChEBI" id="CHEBI:29985"/>
    </ligand>
</feature>
<dbReference type="HOGENOM" id="CLU_014813_4_0_1"/>
<comment type="pathway">
    <text evidence="3">Sulfur metabolism; glutathione metabolism.</text>
</comment>
<dbReference type="Proteomes" id="UP000014071">
    <property type="component" value="Unassembled WGS sequence"/>
</dbReference>
<accession>R9NWY1</accession>
<protein>
    <recommendedName>
        <fullName evidence="3">Glutathione hydrolase</fullName>
        <ecNumber evidence="3">2.3.2.2</ecNumber>
        <ecNumber evidence="3">3.4.19.13</ecNumber>
    </recommendedName>
    <alternativeName>
        <fullName evidence="3">Gamma-glutamyltransferase</fullName>
    </alternativeName>
    <alternativeName>
        <fullName evidence="3">Gamma-glutamyltranspeptidase</fullName>
    </alternativeName>
</protein>
<feature type="binding site" evidence="2">
    <location>
        <position position="274"/>
    </location>
    <ligand>
        <name>L-glutamate</name>
        <dbReference type="ChEBI" id="CHEBI:29985"/>
    </ligand>
</feature>
<dbReference type="GO" id="GO:0103068">
    <property type="term" value="F:leukotriene C4 gamma-glutamyl transferase activity"/>
    <property type="evidence" value="ECO:0007669"/>
    <property type="project" value="UniProtKB-EC"/>
</dbReference>
<dbReference type="GeneID" id="24105935"/>
<keyword evidence="5" id="KW-1185">Reference proteome</keyword>
<dbReference type="InterPro" id="IPR000101">
    <property type="entry name" value="GGT_peptidase"/>
</dbReference>
<dbReference type="GO" id="GO:0006751">
    <property type="term" value="P:glutathione catabolic process"/>
    <property type="evidence" value="ECO:0007669"/>
    <property type="project" value="UniProtKB-UniRule"/>
</dbReference>
<dbReference type="Pfam" id="PF01019">
    <property type="entry name" value="G_glu_transpept"/>
    <property type="match status" value="1"/>
</dbReference>
<name>R9NWY1_PSEHS</name>
<feature type="binding site" evidence="2">
    <location>
        <position position="599"/>
    </location>
    <ligand>
        <name>L-glutamate</name>
        <dbReference type="ChEBI" id="CHEBI:29985"/>
    </ligand>
</feature>
<dbReference type="OrthoDB" id="1081007at2759"/>
<comment type="catalytic activity">
    <reaction evidence="3">
        <text>an N-terminal (5-L-glutamyl)-[peptide] + an alpha-amino acid = 5-L-glutamyl amino acid + an N-terminal L-alpha-aminoacyl-[peptide]</text>
        <dbReference type="Rhea" id="RHEA:23904"/>
        <dbReference type="Rhea" id="RHEA-COMP:9780"/>
        <dbReference type="Rhea" id="RHEA-COMP:9795"/>
        <dbReference type="ChEBI" id="CHEBI:77644"/>
        <dbReference type="ChEBI" id="CHEBI:78597"/>
        <dbReference type="ChEBI" id="CHEBI:78599"/>
        <dbReference type="ChEBI" id="CHEBI:78608"/>
        <dbReference type="EC" id="2.3.2.2"/>
    </reaction>
</comment>
<evidence type="ECO:0000313" key="4">
    <source>
        <dbReference type="EMBL" id="GAC93069.1"/>
    </source>
</evidence>
<dbReference type="EMBL" id="DF238772">
    <property type="protein sequence ID" value="GAC93069.1"/>
    <property type="molecule type" value="Genomic_DNA"/>
</dbReference>
<reference evidence="5" key="1">
    <citation type="journal article" date="2013" name="Genome Announc.">
        <title>Draft genome sequence of the basidiomycetous yeast-like fungus Pseudozyma hubeiensis SY62, which produces an abundant amount of the biosurfactant mannosylerythritol lipids.</title>
        <authorList>
            <person name="Konishi M."/>
            <person name="Hatada Y."/>
            <person name="Horiuchi J."/>
        </authorList>
    </citation>
    <scope>NUCLEOTIDE SEQUENCE [LARGE SCALE GENOMIC DNA]</scope>
    <source>
        <strain evidence="5">SY62</strain>
    </source>
</reference>
<comment type="function">
    <text evidence="3">Cleaves the gamma-glutamyl peptide bond of glutathione and glutathione conjugates.</text>
</comment>
<organism evidence="4 5">
    <name type="scientific">Pseudozyma hubeiensis (strain SY62)</name>
    <name type="common">Yeast</name>
    <dbReference type="NCBI Taxonomy" id="1305764"/>
    <lineage>
        <taxon>Eukaryota</taxon>
        <taxon>Fungi</taxon>
        <taxon>Dikarya</taxon>
        <taxon>Basidiomycota</taxon>
        <taxon>Ustilaginomycotina</taxon>
        <taxon>Ustilaginomycetes</taxon>
        <taxon>Ustilaginales</taxon>
        <taxon>Ustilaginaceae</taxon>
        <taxon>Pseudozyma</taxon>
    </lineage>
</organism>
<evidence type="ECO:0000256" key="1">
    <source>
        <dbReference type="PIRSR" id="PIRSR600101-1"/>
    </source>
</evidence>
<dbReference type="AlphaFoldDB" id="R9NWY1"/>